<accession>A0A6A5ZF59</accession>
<gene>
    <name evidence="2" type="ORF">BDV96DRAFT_17948</name>
</gene>
<dbReference type="Proteomes" id="UP000799770">
    <property type="component" value="Unassembled WGS sequence"/>
</dbReference>
<protein>
    <submittedName>
        <fullName evidence="2">Uncharacterized protein</fullName>
    </submittedName>
</protein>
<feature type="region of interest" description="Disordered" evidence="1">
    <location>
        <begin position="325"/>
        <end position="364"/>
    </location>
</feature>
<keyword evidence="3" id="KW-1185">Reference proteome</keyword>
<proteinExistence type="predicted"/>
<dbReference type="AlphaFoldDB" id="A0A6A5ZF59"/>
<sequence length="376" mass="42334">MNDNNIDDLIHRLANAALTEKSNTVDIAIVHLTELLANASITPQVSEGTTTGDSLAQPPANSSNVPQPSEETLAAIFLTAQGYDLLASDAPPPILWCYRMVEMIGLRSKEPNYKPPLPPISHTIFPYWAISYGGTTHKALIDAAHPDAKVMTKRVLYVRDYPRLWKAMTQFSSENLGKILRDQDAFDLWLREQTRLKLNERKSQGKISKELETRLFRLPKAYNPEFRLQIHEKETERWARVIAKLRDPRDVLALLKRRSRSSESSEQRLAKPVTWVPDASETFAAQYGHPHSAGSSEPRLATSISWAPDDSEAIAALYVRTDCTGSSEQRRARPVNERRERKIRHRAARASHQSPRGTADEAGTGVTYDQLMGTWC</sequence>
<evidence type="ECO:0000313" key="2">
    <source>
        <dbReference type="EMBL" id="KAF2117061.1"/>
    </source>
</evidence>
<name>A0A6A5ZF59_9PLEO</name>
<evidence type="ECO:0000256" key="1">
    <source>
        <dbReference type="SAM" id="MobiDB-lite"/>
    </source>
</evidence>
<feature type="region of interest" description="Disordered" evidence="1">
    <location>
        <begin position="44"/>
        <end position="67"/>
    </location>
</feature>
<reference evidence="2" key="1">
    <citation type="journal article" date="2020" name="Stud. Mycol.">
        <title>101 Dothideomycetes genomes: a test case for predicting lifestyles and emergence of pathogens.</title>
        <authorList>
            <person name="Haridas S."/>
            <person name="Albert R."/>
            <person name="Binder M."/>
            <person name="Bloem J."/>
            <person name="Labutti K."/>
            <person name="Salamov A."/>
            <person name="Andreopoulos B."/>
            <person name="Baker S."/>
            <person name="Barry K."/>
            <person name="Bills G."/>
            <person name="Bluhm B."/>
            <person name="Cannon C."/>
            <person name="Castanera R."/>
            <person name="Culley D."/>
            <person name="Daum C."/>
            <person name="Ezra D."/>
            <person name="Gonzalez J."/>
            <person name="Henrissat B."/>
            <person name="Kuo A."/>
            <person name="Liang C."/>
            <person name="Lipzen A."/>
            <person name="Lutzoni F."/>
            <person name="Magnuson J."/>
            <person name="Mondo S."/>
            <person name="Nolan M."/>
            <person name="Ohm R."/>
            <person name="Pangilinan J."/>
            <person name="Park H.-J."/>
            <person name="Ramirez L."/>
            <person name="Alfaro M."/>
            <person name="Sun H."/>
            <person name="Tritt A."/>
            <person name="Yoshinaga Y."/>
            <person name="Zwiers L.-H."/>
            <person name="Turgeon B."/>
            <person name="Goodwin S."/>
            <person name="Spatafora J."/>
            <person name="Crous P."/>
            <person name="Grigoriev I."/>
        </authorList>
    </citation>
    <scope>NUCLEOTIDE SEQUENCE</scope>
    <source>
        <strain evidence="2">CBS 627.86</strain>
    </source>
</reference>
<organism evidence="2 3">
    <name type="scientific">Lophiotrema nucula</name>
    <dbReference type="NCBI Taxonomy" id="690887"/>
    <lineage>
        <taxon>Eukaryota</taxon>
        <taxon>Fungi</taxon>
        <taxon>Dikarya</taxon>
        <taxon>Ascomycota</taxon>
        <taxon>Pezizomycotina</taxon>
        <taxon>Dothideomycetes</taxon>
        <taxon>Pleosporomycetidae</taxon>
        <taxon>Pleosporales</taxon>
        <taxon>Lophiotremataceae</taxon>
        <taxon>Lophiotrema</taxon>
    </lineage>
</organism>
<feature type="compositionally biased region" description="Basic and acidic residues" evidence="1">
    <location>
        <begin position="328"/>
        <end position="340"/>
    </location>
</feature>
<dbReference type="EMBL" id="ML977319">
    <property type="protein sequence ID" value="KAF2117061.1"/>
    <property type="molecule type" value="Genomic_DNA"/>
</dbReference>
<evidence type="ECO:0000313" key="3">
    <source>
        <dbReference type="Proteomes" id="UP000799770"/>
    </source>
</evidence>